<name>H3D046_TETNG</name>
<keyword evidence="5" id="KW-0206">Cytoskeleton</keyword>
<dbReference type="SUPFAM" id="SSF50729">
    <property type="entry name" value="PH domain-like"/>
    <property type="match status" value="1"/>
</dbReference>
<dbReference type="CDD" id="cd13184">
    <property type="entry name" value="FERM_C_4_1_family"/>
    <property type="match status" value="1"/>
</dbReference>
<dbReference type="SUPFAM" id="SSF54236">
    <property type="entry name" value="Ubiquitin-like"/>
    <property type="match status" value="1"/>
</dbReference>
<dbReference type="InterPro" id="IPR029071">
    <property type="entry name" value="Ubiquitin-like_domsf"/>
</dbReference>
<dbReference type="Pfam" id="PF00373">
    <property type="entry name" value="FERM_M"/>
    <property type="match status" value="1"/>
</dbReference>
<dbReference type="Proteomes" id="UP000007303">
    <property type="component" value="Unassembled WGS sequence"/>
</dbReference>
<dbReference type="Pfam" id="PF04382">
    <property type="entry name" value="SAB"/>
    <property type="match status" value="1"/>
</dbReference>
<dbReference type="Gene3D" id="1.20.80.10">
    <property type="match status" value="1"/>
</dbReference>
<dbReference type="InterPro" id="IPR019748">
    <property type="entry name" value="FERM_central"/>
</dbReference>
<dbReference type="FunFam" id="2.30.29.30:FF:000001">
    <property type="entry name" value="Erythrocyte membrane protein band 4.1"/>
    <property type="match status" value="1"/>
</dbReference>
<dbReference type="Pfam" id="PF09380">
    <property type="entry name" value="FERM_C"/>
    <property type="match status" value="1"/>
</dbReference>
<dbReference type="InterPro" id="IPR018980">
    <property type="entry name" value="FERM_PH-like_C"/>
</dbReference>
<dbReference type="HOGENOM" id="CLU_003623_0_1_1"/>
<dbReference type="InParanoid" id="H3D046"/>
<dbReference type="PANTHER" id="PTHR23280:SF20">
    <property type="entry name" value="BAND 4.1-LIKE PROTEIN 3"/>
    <property type="match status" value="1"/>
</dbReference>
<dbReference type="InterPro" id="IPR019749">
    <property type="entry name" value="Band_41_domain"/>
</dbReference>
<sequence>MTTEASSETEVKEKAEESAAQTDQSEEATVETQEVANAEEEVKEKEKEGKGISRYLPTWLKKQKSQSQASEKEETQEGEKPAPEVNGHAEDVEEKEPEKSEQVKERREEPDTNTSAGAEVLVESDSRGLHDMTFVSAVLPDQLIRRDNNRWKIQSEQDSQEKKRQTTSAYQGRKEGQTSIFQSPLRLVKKGKMKLVVCRVNLLDGTDFTCEVEKRARGQYLFFKVCEHLNLMEKDYFGLTYRDSHDQKCWLDPTKEIKKQICNNNWQFSFNVKFYPPDPSLLTEDITRYLLCLQLRDDVATGRLPCSFVTHALLGSYTLQAEFGDYEPDQPRPLEHISQWRFAPNQNKEMEEKILELHKSHRGMTPAQADTQFLENAKKLSMYGVDLHHAKDSEGVDIMLGVCSNGLLVYKDRLRINRFAWPKILKISYKRNNFYIKIRPGETEQFESTVGFKLQNHRSAKRLWKVCVENHSFFRLNAPEPPPKARFLTLGSKFRYSGRTQAQTRLASSLIDRPAPKFERTSSKRISRSLDGAPVISITDTDGDVAENGHMTFSVITDSISEKAFPQKVKRFPSSPLQSPLRVHRDNIYVRHSNLMLEDHDKTQEEVLKHQASISQLKRSFMEAPPPSPPQLNQWEKRLTSSPATIRFQQQQVTTEVEIEETVVVQEVSKIPKPEGDAAPVSSPSEQEAQMLEPAKAPRKESVSSESESEEEAEYHPNVSVSVSHTQILSEPVTDASAAAAEVGQPVEATEEAEAGSADVPEEAPNTEALSAGGAPTTAPAPVEEEEQPKMNGEASLAETELRPQVICCSEPPVVKTEMVTISDTFAAQKTEIATKEVPIVHTETKTITYEAAQLDGNGDSEPGVLMTAQTITSESLCTTTTTHITKTLKGGLSETRIEKRIVITGDCDIDHDEALAQAIKEAKEQHPDMSVTRVVVHKETELTEEED</sequence>
<dbReference type="GO" id="GO:0031032">
    <property type="term" value="P:actomyosin structure organization"/>
    <property type="evidence" value="ECO:0007669"/>
    <property type="project" value="TreeGrafter"/>
</dbReference>
<feature type="region of interest" description="Disordered" evidence="6">
    <location>
        <begin position="670"/>
        <end position="721"/>
    </location>
</feature>
<evidence type="ECO:0000256" key="6">
    <source>
        <dbReference type="SAM" id="MobiDB-lite"/>
    </source>
</evidence>
<evidence type="ECO:0000313" key="9">
    <source>
        <dbReference type="Proteomes" id="UP000007303"/>
    </source>
</evidence>
<keyword evidence="2" id="KW-0963">Cytoplasm</keyword>
<feature type="region of interest" description="Disordered" evidence="6">
    <location>
        <begin position="150"/>
        <end position="175"/>
    </location>
</feature>
<evidence type="ECO:0000256" key="1">
    <source>
        <dbReference type="ARBA" id="ARBA00004245"/>
    </source>
</evidence>
<dbReference type="PRINTS" id="PR00935">
    <property type="entry name" value="BAND41"/>
</dbReference>
<evidence type="ECO:0000256" key="5">
    <source>
        <dbReference type="ARBA" id="ARBA00023212"/>
    </source>
</evidence>
<dbReference type="PRINTS" id="PR00661">
    <property type="entry name" value="ERMFAMILY"/>
</dbReference>
<dbReference type="InterPro" id="IPR011993">
    <property type="entry name" value="PH-like_dom_sf"/>
</dbReference>
<keyword evidence="3" id="KW-0597">Phosphoprotein</keyword>
<dbReference type="AlphaFoldDB" id="H3D046"/>
<comment type="subcellular location">
    <subcellularLocation>
        <location evidence="1">Cytoplasm</location>
        <location evidence="1">Cytoskeleton</location>
    </subcellularLocation>
</comment>
<dbReference type="PROSITE" id="PS00661">
    <property type="entry name" value="FERM_2"/>
    <property type="match status" value="1"/>
</dbReference>
<dbReference type="GO" id="GO:0005198">
    <property type="term" value="F:structural molecule activity"/>
    <property type="evidence" value="ECO:0007669"/>
    <property type="project" value="InterPro"/>
</dbReference>
<dbReference type="GeneTree" id="ENSGT00940000155617"/>
<feature type="compositionally biased region" description="Basic and acidic residues" evidence="6">
    <location>
        <begin position="150"/>
        <end position="164"/>
    </location>
</feature>
<dbReference type="InterPro" id="IPR035963">
    <property type="entry name" value="FERM_2"/>
</dbReference>
<reference evidence="8" key="3">
    <citation type="submission" date="2025-09" db="UniProtKB">
        <authorList>
            <consortium name="Ensembl"/>
        </authorList>
    </citation>
    <scope>IDENTIFICATION</scope>
</reference>
<dbReference type="GO" id="GO:0003779">
    <property type="term" value="F:actin binding"/>
    <property type="evidence" value="ECO:0007669"/>
    <property type="project" value="UniProtKB-KW"/>
</dbReference>
<dbReference type="InterPro" id="IPR007477">
    <property type="entry name" value="SAB_dom"/>
</dbReference>
<dbReference type="SMART" id="SM01196">
    <property type="entry name" value="FERM_C"/>
    <property type="match status" value="1"/>
</dbReference>
<evidence type="ECO:0000259" key="7">
    <source>
        <dbReference type="PROSITE" id="PS50057"/>
    </source>
</evidence>
<feature type="region of interest" description="Disordered" evidence="6">
    <location>
        <begin position="736"/>
        <end position="798"/>
    </location>
</feature>
<dbReference type="FunFam" id="3.10.20.90:FF:000002">
    <property type="entry name" value="Erythrocyte protein band 4.1-like 3"/>
    <property type="match status" value="1"/>
</dbReference>
<dbReference type="Pfam" id="PF09379">
    <property type="entry name" value="FERM_N"/>
    <property type="match status" value="1"/>
</dbReference>
<evidence type="ECO:0000256" key="3">
    <source>
        <dbReference type="ARBA" id="ARBA00022553"/>
    </source>
</evidence>
<dbReference type="PROSITE" id="PS00660">
    <property type="entry name" value="FERM_1"/>
    <property type="match status" value="1"/>
</dbReference>
<feature type="compositionally biased region" description="Basic and acidic residues" evidence="6">
    <location>
        <begin position="40"/>
        <end position="51"/>
    </location>
</feature>
<dbReference type="Pfam" id="PF08736">
    <property type="entry name" value="FA"/>
    <property type="match status" value="1"/>
</dbReference>
<dbReference type="InterPro" id="IPR014847">
    <property type="entry name" value="FA"/>
</dbReference>
<dbReference type="PROSITE" id="PS50057">
    <property type="entry name" value="FERM_3"/>
    <property type="match status" value="1"/>
</dbReference>
<dbReference type="STRING" id="99883.ENSTNIP00000013882"/>
<feature type="compositionally biased region" description="Basic and acidic residues" evidence="6">
    <location>
        <begin position="70"/>
        <end position="110"/>
    </location>
</feature>
<dbReference type="OMA" id="LMLEXSS"/>
<evidence type="ECO:0000313" key="8">
    <source>
        <dbReference type="Ensembl" id="ENSTNIP00000013882.1"/>
    </source>
</evidence>
<dbReference type="InterPro" id="IPR000299">
    <property type="entry name" value="FERM_domain"/>
</dbReference>
<protein>
    <submittedName>
        <fullName evidence="8">Erythrocyte membrane protein band 4.1 like 2</fullName>
    </submittedName>
</protein>
<dbReference type="PANTHER" id="PTHR23280">
    <property type="entry name" value="4.1 G PROTEIN"/>
    <property type="match status" value="1"/>
</dbReference>
<reference evidence="9" key="1">
    <citation type="journal article" date="2004" name="Nature">
        <title>Genome duplication in the teleost fish Tetraodon nigroviridis reveals the early vertebrate proto-karyotype.</title>
        <authorList>
            <person name="Jaillon O."/>
            <person name="Aury J.-M."/>
            <person name="Brunet F."/>
            <person name="Petit J.-L."/>
            <person name="Stange-Thomann N."/>
            <person name="Mauceli E."/>
            <person name="Bouneau L."/>
            <person name="Fischer C."/>
            <person name="Ozouf-Costaz C."/>
            <person name="Bernot A."/>
            <person name="Nicaud S."/>
            <person name="Jaffe D."/>
            <person name="Fisher S."/>
            <person name="Lutfalla G."/>
            <person name="Dossat C."/>
            <person name="Segurens B."/>
            <person name="Dasilva C."/>
            <person name="Salanoubat M."/>
            <person name="Levy M."/>
            <person name="Boudet N."/>
            <person name="Castellano S."/>
            <person name="Anthouard V."/>
            <person name="Jubin C."/>
            <person name="Castelli V."/>
            <person name="Katinka M."/>
            <person name="Vacherie B."/>
            <person name="Biemont C."/>
            <person name="Skalli Z."/>
            <person name="Cattolico L."/>
            <person name="Poulain J."/>
            <person name="De Berardinis V."/>
            <person name="Cruaud C."/>
            <person name="Duprat S."/>
            <person name="Brottier P."/>
            <person name="Coutanceau J.-P."/>
            <person name="Gouzy J."/>
            <person name="Parra G."/>
            <person name="Lardier G."/>
            <person name="Chapple C."/>
            <person name="McKernan K.J."/>
            <person name="McEwan P."/>
            <person name="Bosak S."/>
            <person name="Kellis M."/>
            <person name="Volff J.-N."/>
            <person name="Guigo R."/>
            <person name="Zody M.C."/>
            <person name="Mesirov J."/>
            <person name="Lindblad-Toh K."/>
            <person name="Birren B."/>
            <person name="Nusbaum C."/>
            <person name="Kahn D."/>
            <person name="Robinson-Rechavi M."/>
            <person name="Laudet V."/>
            <person name="Schachter V."/>
            <person name="Quetier F."/>
            <person name="Saurin W."/>
            <person name="Scarpelli C."/>
            <person name="Wincker P."/>
            <person name="Lander E.S."/>
            <person name="Weissenbach J."/>
            <person name="Roest Crollius H."/>
        </authorList>
    </citation>
    <scope>NUCLEOTIDE SEQUENCE [LARGE SCALE GENOMIC DNA]</scope>
</reference>
<dbReference type="SMART" id="SM01195">
    <property type="entry name" value="FA"/>
    <property type="match status" value="1"/>
</dbReference>
<dbReference type="Gene3D" id="3.10.20.90">
    <property type="entry name" value="Phosphatidylinositol 3-kinase Catalytic Subunit, Chain A, domain 1"/>
    <property type="match status" value="1"/>
</dbReference>
<dbReference type="SUPFAM" id="SSF47031">
    <property type="entry name" value="Second domain of FERM"/>
    <property type="match status" value="1"/>
</dbReference>
<dbReference type="InterPro" id="IPR018979">
    <property type="entry name" value="FERM_N"/>
</dbReference>
<dbReference type="CDD" id="cd17106">
    <property type="entry name" value="FERM_F1_EPB41L"/>
    <property type="match status" value="1"/>
</dbReference>
<dbReference type="Ensembl" id="ENSTNIT00000014077.1">
    <property type="protein sequence ID" value="ENSTNIP00000013882.1"/>
    <property type="gene ID" value="ENSTNIG00000010952.1"/>
</dbReference>
<dbReference type="GO" id="GO:0030866">
    <property type="term" value="P:cortical actin cytoskeleton organization"/>
    <property type="evidence" value="ECO:0007669"/>
    <property type="project" value="InterPro"/>
</dbReference>
<dbReference type="InterPro" id="IPR008379">
    <property type="entry name" value="Band_4.1_C"/>
</dbReference>
<dbReference type="SMART" id="SM00295">
    <property type="entry name" value="B41"/>
    <property type="match status" value="1"/>
</dbReference>
<feature type="domain" description="FERM" evidence="7">
    <location>
        <begin position="196"/>
        <end position="478"/>
    </location>
</feature>
<dbReference type="Pfam" id="PF05902">
    <property type="entry name" value="4_1_CTD"/>
    <property type="match status" value="1"/>
</dbReference>
<feature type="compositionally biased region" description="Low complexity" evidence="6">
    <location>
        <begin position="772"/>
        <end position="782"/>
    </location>
</feature>
<evidence type="ECO:0000256" key="4">
    <source>
        <dbReference type="ARBA" id="ARBA00023203"/>
    </source>
</evidence>
<feature type="region of interest" description="Disordered" evidence="6">
    <location>
        <begin position="1"/>
        <end position="124"/>
    </location>
</feature>
<dbReference type="InterPro" id="IPR000798">
    <property type="entry name" value="Ez/rad/moesin-like"/>
</dbReference>
<dbReference type="GO" id="GO:0005856">
    <property type="term" value="C:cytoskeleton"/>
    <property type="evidence" value="ECO:0007669"/>
    <property type="project" value="UniProtKB-SubCell"/>
</dbReference>
<reference evidence="8" key="2">
    <citation type="submission" date="2025-08" db="UniProtKB">
        <authorList>
            <consortium name="Ensembl"/>
        </authorList>
    </citation>
    <scope>IDENTIFICATION</scope>
</reference>
<dbReference type="GO" id="GO:0005886">
    <property type="term" value="C:plasma membrane"/>
    <property type="evidence" value="ECO:0007669"/>
    <property type="project" value="TreeGrafter"/>
</dbReference>
<accession>H3D046</accession>
<keyword evidence="9" id="KW-1185">Reference proteome</keyword>
<dbReference type="Gene3D" id="2.30.29.30">
    <property type="entry name" value="Pleckstrin-homology domain (PH domain)/Phosphotyrosine-binding domain (PTB)"/>
    <property type="match status" value="1"/>
</dbReference>
<evidence type="ECO:0000256" key="2">
    <source>
        <dbReference type="ARBA" id="ARBA00022490"/>
    </source>
</evidence>
<dbReference type="FunFam" id="1.20.80.10:FF:000001">
    <property type="entry name" value="Erythrocyte membrane protein band 4.1"/>
    <property type="match status" value="1"/>
</dbReference>
<organism evidence="8 9">
    <name type="scientific">Tetraodon nigroviridis</name>
    <name type="common">Spotted green pufferfish</name>
    <name type="synonym">Chelonodon nigroviridis</name>
    <dbReference type="NCBI Taxonomy" id="99883"/>
    <lineage>
        <taxon>Eukaryota</taxon>
        <taxon>Metazoa</taxon>
        <taxon>Chordata</taxon>
        <taxon>Craniata</taxon>
        <taxon>Vertebrata</taxon>
        <taxon>Euteleostomi</taxon>
        <taxon>Actinopterygii</taxon>
        <taxon>Neopterygii</taxon>
        <taxon>Teleostei</taxon>
        <taxon>Neoteleostei</taxon>
        <taxon>Acanthomorphata</taxon>
        <taxon>Eupercaria</taxon>
        <taxon>Tetraodontiformes</taxon>
        <taxon>Tetradontoidea</taxon>
        <taxon>Tetraodontidae</taxon>
        <taxon>Tetraodon</taxon>
    </lineage>
</organism>
<dbReference type="CDD" id="cd14473">
    <property type="entry name" value="FERM_B-lobe"/>
    <property type="match status" value="1"/>
</dbReference>
<dbReference type="InterPro" id="IPR019747">
    <property type="entry name" value="FERM_CS"/>
</dbReference>
<dbReference type="InterPro" id="IPR014352">
    <property type="entry name" value="FERM/acyl-CoA-bd_prot_sf"/>
</dbReference>
<proteinExistence type="predicted"/>
<keyword evidence="4" id="KW-0009">Actin-binding</keyword>
<dbReference type="PIRSF" id="PIRSF002304">
    <property type="entry name" value="Membrane_skeletal_4_1"/>
    <property type="match status" value="1"/>
</dbReference>